<dbReference type="InterPro" id="IPR050834">
    <property type="entry name" value="Glycosyltransf_2"/>
</dbReference>
<dbReference type="SUPFAM" id="SSF53448">
    <property type="entry name" value="Nucleotide-diphospho-sugar transferases"/>
    <property type="match status" value="1"/>
</dbReference>
<proteinExistence type="predicted"/>
<keyword evidence="2" id="KW-0808">Transferase</keyword>
<dbReference type="CDD" id="cd00761">
    <property type="entry name" value="Glyco_tranf_GTA_type"/>
    <property type="match status" value="1"/>
</dbReference>
<dbReference type="AlphaFoldDB" id="A0A6M3K393"/>
<dbReference type="PANTHER" id="PTHR43685:SF2">
    <property type="entry name" value="GLYCOSYLTRANSFERASE 2-LIKE DOMAIN-CONTAINING PROTEIN"/>
    <property type="match status" value="1"/>
</dbReference>
<reference evidence="2" key="1">
    <citation type="submission" date="2020-03" db="EMBL/GenBank/DDBJ databases">
        <title>The deep terrestrial virosphere.</title>
        <authorList>
            <person name="Holmfeldt K."/>
            <person name="Nilsson E."/>
            <person name="Simone D."/>
            <person name="Lopez-Fernandez M."/>
            <person name="Wu X."/>
            <person name="de Brujin I."/>
            <person name="Lundin D."/>
            <person name="Andersson A."/>
            <person name="Bertilsson S."/>
            <person name="Dopson M."/>
        </authorList>
    </citation>
    <scope>NUCLEOTIDE SEQUENCE</scope>
    <source>
        <strain evidence="2">MM415A01569</strain>
    </source>
</reference>
<name>A0A6M3K393_9ZZZZ</name>
<dbReference type="InterPro" id="IPR029044">
    <property type="entry name" value="Nucleotide-diphossugar_trans"/>
</dbReference>
<gene>
    <name evidence="2" type="ORF">MM415A01569_0002</name>
</gene>
<protein>
    <submittedName>
        <fullName evidence="2">Putative glycosyltransferase</fullName>
    </submittedName>
</protein>
<dbReference type="Gene3D" id="3.90.550.10">
    <property type="entry name" value="Spore Coat Polysaccharide Biosynthesis Protein SpsA, Chain A"/>
    <property type="match status" value="1"/>
</dbReference>
<accession>A0A6M3K393</accession>
<dbReference type="PANTHER" id="PTHR43685">
    <property type="entry name" value="GLYCOSYLTRANSFERASE"/>
    <property type="match status" value="1"/>
</dbReference>
<dbReference type="EMBL" id="MT142209">
    <property type="protein sequence ID" value="QJA76168.1"/>
    <property type="molecule type" value="Genomic_DNA"/>
</dbReference>
<dbReference type="GO" id="GO:0016740">
    <property type="term" value="F:transferase activity"/>
    <property type="evidence" value="ECO:0007669"/>
    <property type="project" value="UniProtKB-KW"/>
</dbReference>
<feature type="domain" description="Glycosyltransferase 2-like" evidence="1">
    <location>
        <begin position="5"/>
        <end position="146"/>
    </location>
</feature>
<dbReference type="Pfam" id="PF00535">
    <property type="entry name" value="Glycos_transf_2"/>
    <property type="match status" value="1"/>
</dbReference>
<organism evidence="2">
    <name type="scientific">viral metagenome</name>
    <dbReference type="NCBI Taxonomy" id="1070528"/>
    <lineage>
        <taxon>unclassified sequences</taxon>
        <taxon>metagenomes</taxon>
        <taxon>organismal metagenomes</taxon>
    </lineage>
</organism>
<sequence length="308" mass="35227">MSKISVVMPVRNHGQYILAALDSINRQVRKPDEVIIYFDGHQDDDGQEKALAWMSEMQAAGQEVIVFHNASHQGIHAAIGKLLEMATGDLVCCFAADDLLYPYWFFQAERLMTVFPEAAFVSAVSRVLSPSGAWSRGLMPLPENWPLEDGGYMSRHRVRREHKRMNFWVAGNVVVYRRNWLKRIGFREELGCFCDGFAQMVLSARHGCCFLPIVSGAWRSGSGTVSKGYYTNKAESWLILKNASELMKTEFKRDFAWGYADRWLELKRYDLQTYGEGLAAKLAEVRRLSLGALWFLAKARYRVEGRYK</sequence>
<evidence type="ECO:0000313" key="2">
    <source>
        <dbReference type="EMBL" id="QJA76168.1"/>
    </source>
</evidence>
<evidence type="ECO:0000259" key="1">
    <source>
        <dbReference type="Pfam" id="PF00535"/>
    </source>
</evidence>
<dbReference type="InterPro" id="IPR001173">
    <property type="entry name" value="Glyco_trans_2-like"/>
</dbReference>